<dbReference type="InterPro" id="IPR052774">
    <property type="entry name" value="Celegans_DevNeuronal_Protein"/>
</dbReference>
<proteinExistence type="predicted"/>
<dbReference type="GO" id="GO:0009653">
    <property type="term" value="P:anatomical structure morphogenesis"/>
    <property type="evidence" value="ECO:0007669"/>
    <property type="project" value="TreeGrafter"/>
</dbReference>
<dbReference type="Proteomes" id="UP000887581">
    <property type="component" value="Unplaced"/>
</dbReference>
<evidence type="ECO:0000313" key="2">
    <source>
        <dbReference type="Proteomes" id="UP000887581"/>
    </source>
</evidence>
<protein>
    <submittedName>
        <fullName evidence="3">Apple domain-containing protein</fullName>
    </submittedName>
</protein>
<keyword evidence="2" id="KW-1185">Reference proteome</keyword>
<feature type="domain" description="Apple" evidence="1">
    <location>
        <begin position="83"/>
        <end position="174"/>
    </location>
</feature>
<dbReference type="AlphaFoldDB" id="A0A915PNC6"/>
<accession>A0A915PNC6</accession>
<organism evidence="2 3">
    <name type="scientific">Setaria digitata</name>
    <dbReference type="NCBI Taxonomy" id="48799"/>
    <lineage>
        <taxon>Eukaryota</taxon>
        <taxon>Metazoa</taxon>
        <taxon>Ecdysozoa</taxon>
        <taxon>Nematoda</taxon>
        <taxon>Chromadorea</taxon>
        <taxon>Rhabditida</taxon>
        <taxon>Spirurina</taxon>
        <taxon>Spiruromorpha</taxon>
        <taxon>Filarioidea</taxon>
        <taxon>Setariidae</taxon>
        <taxon>Setaria</taxon>
    </lineage>
</organism>
<sequence length="286" mass="32310">MVTEDSDNVISSSCVSSVVPAIGFFLFVNDCNLGESEQSDDITSKQFTDNSLAIMKQHREPVILTDQLPIQKIQTDATIRSSCASGLSIHIEVIDGIQVIAKFLATFQTHTAEACLYLCTRNVLTDGSPLKTECRSAQYNRISKQCILFNTSITPTGYAQYIPNDDVIYFEKIYRSVYRMCGEALRRVPQYILVGHATAVINAPSHTYCVEMCLRSLETFDFTCRSAIHFYEHPKANCILNKDSARTRPQYFISEANEKVDYVELAECIMRDTYDLQKLPRNITSE</sequence>
<dbReference type="PANTHER" id="PTHR47327">
    <property type="entry name" value="FI18240P1-RELATED"/>
    <property type="match status" value="1"/>
</dbReference>
<dbReference type="Gene3D" id="3.50.4.10">
    <property type="entry name" value="Hepatocyte Growth Factor"/>
    <property type="match status" value="2"/>
</dbReference>
<name>A0A915PNC6_9BILA</name>
<feature type="domain" description="Apple" evidence="1">
    <location>
        <begin position="181"/>
        <end position="268"/>
    </location>
</feature>
<dbReference type="CDD" id="cd01099">
    <property type="entry name" value="PAN_AP_HGF"/>
    <property type="match status" value="1"/>
</dbReference>
<dbReference type="Pfam" id="PF00024">
    <property type="entry name" value="PAN_1"/>
    <property type="match status" value="2"/>
</dbReference>
<reference evidence="3" key="1">
    <citation type="submission" date="2022-11" db="UniProtKB">
        <authorList>
            <consortium name="WormBaseParasite"/>
        </authorList>
    </citation>
    <scope>IDENTIFICATION</scope>
</reference>
<evidence type="ECO:0000313" key="3">
    <source>
        <dbReference type="WBParaSite" id="sdigi.contig270.g6900.t1"/>
    </source>
</evidence>
<dbReference type="PANTHER" id="PTHR47327:SF21">
    <property type="entry name" value="APPLE DOMAIN-CONTAINING PROTEIN"/>
    <property type="match status" value="1"/>
</dbReference>
<dbReference type="WBParaSite" id="sdigi.contig270.g6900.t1">
    <property type="protein sequence ID" value="sdigi.contig270.g6900.t1"/>
    <property type="gene ID" value="sdigi.contig270.g6900"/>
</dbReference>
<dbReference type="SMART" id="SM00473">
    <property type="entry name" value="PAN_AP"/>
    <property type="match status" value="2"/>
</dbReference>
<dbReference type="PROSITE" id="PS50948">
    <property type="entry name" value="PAN"/>
    <property type="match status" value="2"/>
</dbReference>
<evidence type="ECO:0000259" key="1">
    <source>
        <dbReference type="PROSITE" id="PS50948"/>
    </source>
</evidence>
<dbReference type="InterPro" id="IPR003609">
    <property type="entry name" value="Pan_app"/>
</dbReference>
<dbReference type="SUPFAM" id="SSF57414">
    <property type="entry name" value="Hairpin loop containing domain-like"/>
    <property type="match status" value="2"/>
</dbReference>